<dbReference type="InterPro" id="IPR028992">
    <property type="entry name" value="Hedgehog/Intein_dom"/>
</dbReference>
<evidence type="ECO:0000313" key="3">
    <source>
        <dbReference type="EMBL" id="QJF52013.1"/>
    </source>
</evidence>
<organism evidence="3 4">
    <name type="scientific">Roseobacter ponti</name>
    <dbReference type="NCBI Taxonomy" id="1891787"/>
    <lineage>
        <taxon>Bacteria</taxon>
        <taxon>Pseudomonadati</taxon>
        <taxon>Pseudomonadota</taxon>
        <taxon>Alphaproteobacteria</taxon>
        <taxon>Rhodobacterales</taxon>
        <taxon>Roseobacteraceae</taxon>
        <taxon>Roseobacter</taxon>
    </lineage>
</organism>
<dbReference type="EMBL" id="CP048788">
    <property type="protein sequence ID" value="QJF52013.1"/>
    <property type="molecule type" value="Genomic_DNA"/>
</dbReference>
<dbReference type="KEGG" id="rpon:G3256_12980"/>
<dbReference type="SUPFAM" id="SSF51294">
    <property type="entry name" value="Hedgehog/intein (Hint) domain"/>
    <property type="match status" value="1"/>
</dbReference>
<dbReference type="InterPro" id="IPR036844">
    <property type="entry name" value="Hint_dom_sf"/>
</dbReference>
<gene>
    <name evidence="3" type="ORF">G3256_12980</name>
</gene>
<dbReference type="Pfam" id="PF13403">
    <property type="entry name" value="Hint_2"/>
    <property type="match status" value="1"/>
</dbReference>
<evidence type="ECO:0000259" key="2">
    <source>
        <dbReference type="Pfam" id="PF13403"/>
    </source>
</evidence>
<dbReference type="InterPro" id="IPR006141">
    <property type="entry name" value="Intein_N"/>
</dbReference>
<evidence type="ECO:0000256" key="1">
    <source>
        <dbReference type="SAM" id="MobiDB-lite"/>
    </source>
</evidence>
<protein>
    <submittedName>
        <fullName evidence="3">Hint domain-containing protein</fullName>
    </submittedName>
</protein>
<feature type="domain" description="Hedgehog/Intein (Hint)" evidence="2">
    <location>
        <begin position="202"/>
        <end position="339"/>
    </location>
</feature>
<dbReference type="GO" id="GO:0016539">
    <property type="term" value="P:intein-mediated protein splicing"/>
    <property type="evidence" value="ECO:0007669"/>
    <property type="project" value="InterPro"/>
</dbReference>
<dbReference type="AlphaFoldDB" id="A0A858SWJ3"/>
<evidence type="ECO:0000313" key="4">
    <source>
        <dbReference type="Proteomes" id="UP000503308"/>
    </source>
</evidence>
<proteinExistence type="predicted"/>
<keyword evidence="4" id="KW-1185">Reference proteome</keyword>
<dbReference type="Gene3D" id="2.170.16.10">
    <property type="entry name" value="Hedgehog/Intein (Hint) domain"/>
    <property type="match status" value="1"/>
</dbReference>
<feature type="region of interest" description="Disordered" evidence="1">
    <location>
        <begin position="1"/>
        <end position="21"/>
    </location>
</feature>
<dbReference type="PROSITE" id="PS50817">
    <property type="entry name" value="INTEIN_N_TER"/>
    <property type="match status" value="1"/>
</dbReference>
<reference evidence="3 4" key="1">
    <citation type="submission" date="2020-02" db="EMBL/GenBank/DDBJ databases">
        <title>Genome sequence of Roseobacter ponti.</title>
        <authorList>
            <person name="Hollensteiner J."/>
            <person name="Schneider D."/>
            <person name="Poehlein A."/>
            <person name="Daniel R."/>
        </authorList>
    </citation>
    <scope>NUCLEOTIDE SEQUENCE [LARGE SCALE GENOMIC DNA]</scope>
    <source>
        <strain evidence="3 4">DSM 106830</strain>
    </source>
</reference>
<accession>A0A858SWJ3</accession>
<name>A0A858SWJ3_9RHOB</name>
<sequence>MPPGKSNGNGNGNGNGNNTTAAAAATDDTHETTIAVNGFSVLGNAAKSNAPAANGGLLRIHSGTDVFESDDIIVLTIQNTTADGMLTDDSVITRIEVYENAFDYTFGEPKFTYDGTADIDVGRRTMGDRYLEFQADGLTSDEDGAPALEELTIVAGVNIRQALDADGRIDVPTIEDIDTDGDGTATPGDGIFSAELEELLVVCFAAGTLIETPDGPRYIETLTEGDLVNTLDDGPQPVRWIGKQRMPGTGPNAPVHIRAGALRNLRDLKVSQNHRMLVTGAEAELLFGTGEVLVAAKHLVNGTTIRVVPCEEVEYVHFLFDAHQIVFAEGCPSESLYPGPQTLGIVDEEARDEIIAFFPELQDAQFRAPMSRYALRRFEAMALRAIA</sequence>
<dbReference type="Proteomes" id="UP000503308">
    <property type="component" value="Chromosome"/>
</dbReference>
<dbReference type="RefSeq" id="WP_169641231.1">
    <property type="nucleotide sequence ID" value="NZ_CP048788.1"/>
</dbReference>